<organism evidence="1 2">
    <name type="scientific">Ixodes persulcatus</name>
    <name type="common">Taiga tick</name>
    <dbReference type="NCBI Taxonomy" id="34615"/>
    <lineage>
        <taxon>Eukaryota</taxon>
        <taxon>Metazoa</taxon>
        <taxon>Ecdysozoa</taxon>
        <taxon>Arthropoda</taxon>
        <taxon>Chelicerata</taxon>
        <taxon>Arachnida</taxon>
        <taxon>Acari</taxon>
        <taxon>Parasitiformes</taxon>
        <taxon>Ixodida</taxon>
        <taxon>Ixodoidea</taxon>
        <taxon>Ixodidae</taxon>
        <taxon>Ixodinae</taxon>
        <taxon>Ixodes</taxon>
    </lineage>
</organism>
<dbReference type="Proteomes" id="UP000805193">
    <property type="component" value="Unassembled WGS sequence"/>
</dbReference>
<protein>
    <submittedName>
        <fullName evidence="1">Uncharacterized protein</fullName>
    </submittedName>
</protein>
<evidence type="ECO:0000313" key="1">
    <source>
        <dbReference type="EMBL" id="KAG0430694.1"/>
    </source>
</evidence>
<gene>
    <name evidence="1" type="ORF">HPB47_022464</name>
</gene>
<evidence type="ECO:0000313" key="2">
    <source>
        <dbReference type="Proteomes" id="UP000805193"/>
    </source>
</evidence>
<proteinExistence type="predicted"/>
<comment type="caution">
    <text evidence="1">The sequence shown here is derived from an EMBL/GenBank/DDBJ whole genome shotgun (WGS) entry which is preliminary data.</text>
</comment>
<keyword evidence="2" id="KW-1185">Reference proteome</keyword>
<sequence length="95" mass="10710">MRVRPADSGHHTMPLLVLGEFKVNVRGGHNQWLIEHMRSQYGLTLCTDTNKATSHNGTTIGLILSRLVHSIQTAAYVAYFTLHRSLMCMIYSPQD</sequence>
<name>A0AC60Q9M7_IXOPE</name>
<dbReference type="EMBL" id="JABSTQ010009299">
    <property type="protein sequence ID" value="KAG0430694.1"/>
    <property type="molecule type" value="Genomic_DNA"/>
</dbReference>
<reference evidence="1 2" key="1">
    <citation type="journal article" date="2020" name="Cell">
        <title>Large-Scale Comparative Analyses of Tick Genomes Elucidate Their Genetic Diversity and Vector Capacities.</title>
        <authorList>
            <consortium name="Tick Genome and Microbiome Consortium (TIGMIC)"/>
            <person name="Jia N."/>
            <person name="Wang J."/>
            <person name="Shi W."/>
            <person name="Du L."/>
            <person name="Sun Y."/>
            <person name="Zhan W."/>
            <person name="Jiang J.F."/>
            <person name="Wang Q."/>
            <person name="Zhang B."/>
            <person name="Ji P."/>
            <person name="Bell-Sakyi L."/>
            <person name="Cui X.M."/>
            <person name="Yuan T.T."/>
            <person name="Jiang B.G."/>
            <person name="Yang W.F."/>
            <person name="Lam T.T."/>
            <person name="Chang Q.C."/>
            <person name="Ding S.J."/>
            <person name="Wang X.J."/>
            <person name="Zhu J.G."/>
            <person name="Ruan X.D."/>
            <person name="Zhao L."/>
            <person name="Wei J.T."/>
            <person name="Ye R.Z."/>
            <person name="Que T.C."/>
            <person name="Du C.H."/>
            <person name="Zhou Y.H."/>
            <person name="Cheng J.X."/>
            <person name="Dai P.F."/>
            <person name="Guo W.B."/>
            <person name="Han X.H."/>
            <person name="Huang E.J."/>
            <person name="Li L.F."/>
            <person name="Wei W."/>
            <person name="Gao Y.C."/>
            <person name="Liu J.Z."/>
            <person name="Shao H.Z."/>
            <person name="Wang X."/>
            <person name="Wang C.C."/>
            <person name="Yang T.C."/>
            <person name="Huo Q.B."/>
            <person name="Li W."/>
            <person name="Chen H.Y."/>
            <person name="Chen S.E."/>
            <person name="Zhou L.G."/>
            <person name="Ni X.B."/>
            <person name="Tian J.H."/>
            <person name="Sheng Y."/>
            <person name="Liu T."/>
            <person name="Pan Y.S."/>
            <person name="Xia L.Y."/>
            <person name="Li J."/>
            <person name="Zhao F."/>
            <person name="Cao W.C."/>
        </authorList>
    </citation>
    <scope>NUCLEOTIDE SEQUENCE [LARGE SCALE GENOMIC DNA]</scope>
    <source>
        <strain evidence="1">Iper-2018</strain>
    </source>
</reference>
<accession>A0AC60Q9M7</accession>